<name>A0A674H248_TAEGU</name>
<keyword evidence="2" id="KW-0472">Membrane</keyword>
<evidence type="ECO:0000313" key="3">
    <source>
        <dbReference type="Ensembl" id="ENSTGUP00000028591.1"/>
    </source>
</evidence>
<dbReference type="PANTHER" id="PTHR10424">
    <property type="entry name" value="VIRAL ENVELOPE PROTEIN"/>
    <property type="match status" value="1"/>
</dbReference>
<dbReference type="InterPro" id="IPR008981">
    <property type="entry name" value="FMuLV_rcpt-bd"/>
</dbReference>
<dbReference type="Gene3D" id="3.90.310.10">
    <property type="entry name" value="ENV polyprotein, receptor-binding domain"/>
    <property type="match status" value="1"/>
</dbReference>
<dbReference type="Ensembl" id="ENSTGUT00000036752.1">
    <property type="protein sequence ID" value="ENSTGUP00000028591.1"/>
    <property type="gene ID" value="ENSTGUG00000028421.1"/>
</dbReference>
<evidence type="ECO:0000313" key="4">
    <source>
        <dbReference type="Proteomes" id="UP000007754"/>
    </source>
</evidence>
<evidence type="ECO:0000256" key="2">
    <source>
        <dbReference type="SAM" id="Phobius"/>
    </source>
</evidence>
<gene>
    <name evidence="3" type="primary">LOC115491281</name>
</gene>
<keyword evidence="4" id="KW-1185">Reference proteome</keyword>
<feature type="region of interest" description="Disordered" evidence="1">
    <location>
        <begin position="1"/>
        <end position="37"/>
    </location>
</feature>
<dbReference type="AlphaFoldDB" id="A0A674H248"/>
<dbReference type="PANTHER" id="PTHR10424:SF82">
    <property type="entry name" value="ENVELOPE GLYCOPROTEIN-RELATED"/>
    <property type="match status" value="1"/>
</dbReference>
<sequence>MMHPVTRSSRVDGRGRRGTDCGEKNQNNGMQKQEQQSFPGIGKNLHKLVKLTDTLFPGIPLVFILIITLAEGGNPHEPFKWELISWEGTRTIATFSDIGPPEFIVKLCDLVPIHCGKGPPFYICPASGPSYCNYPGHYYCGYWGCETIASGWSVKAPDKYIKATWTPNGCVPEQTGVDLTGLRDMGYVASRDREVCTRIKFQVIQPLGDKWLVGLTWGIRVYGGIPKDGGGHFLIRKVKIPHDPLPVGPNKVLNSPISPTKKIVPASVTTTCPNPLSITNRTANDVVIGRDSGVLKPKDPLWDLMQASYRALNESKPNLTKECWLCYNVRPPYFEAIGKSDKIQWSRGSNPRECPWNDQKNHTQGITIQLVTGQGKCIGTVPKNYQPLCNQTTIITTKTINKHKNRKDKWAIPTPGAKWVCSDIGVTPCLSLNLFDQSQFCVQVIIVPRLIYHTSEEVLRHFEGDLNIQKREPITVVTLATLLIAGGVGAGTGIASLVKSQELQSLQTAVDEDLAKIEQSIQNLATSVKSLSEVVLQNRRGLDLLFLKEGGLCVAINEECCSFADHTGVVQDTMSELRKRLNQRRKDREAGRTWYENWFNVSPWLTTLLSALAGPLIILILGLIFGPCILRCIVHDIKKRFDIAKLLILTTRSGEKYKNASINEKEDCCECVIPRGGYAYCNCEVLPCECNDKCWDCGKRFIYSAENESNV</sequence>
<feature type="compositionally biased region" description="Basic and acidic residues" evidence="1">
    <location>
        <begin position="9"/>
        <end position="23"/>
    </location>
</feature>
<keyword evidence="2" id="KW-0812">Transmembrane</keyword>
<protein>
    <recommendedName>
        <fullName evidence="5">Envelope glycoprotein</fullName>
    </recommendedName>
</protein>
<proteinExistence type="predicted"/>
<evidence type="ECO:0000256" key="1">
    <source>
        <dbReference type="SAM" id="MobiDB-lite"/>
    </source>
</evidence>
<accession>A0A674H248</accession>
<evidence type="ECO:0008006" key="5">
    <source>
        <dbReference type="Google" id="ProtNLM"/>
    </source>
</evidence>
<dbReference type="CDD" id="cd09851">
    <property type="entry name" value="HTLV-1-like_HR1-HR2"/>
    <property type="match status" value="1"/>
</dbReference>
<dbReference type="SUPFAM" id="SSF58069">
    <property type="entry name" value="Virus ectodomain"/>
    <property type="match status" value="1"/>
</dbReference>
<keyword evidence="2" id="KW-1133">Transmembrane helix</keyword>
<dbReference type="KEGG" id="tgu:115491281"/>
<dbReference type="Gene3D" id="1.10.287.210">
    <property type="match status" value="1"/>
</dbReference>
<dbReference type="GeneTree" id="ENSGT00690000102286"/>
<dbReference type="SUPFAM" id="SSF49830">
    <property type="entry name" value="ENV polyprotein, receptor-binding domain"/>
    <property type="match status" value="1"/>
</dbReference>
<reference evidence="3" key="1">
    <citation type="submission" date="2025-05" db="UniProtKB">
        <authorList>
            <consortium name="Ensembl"/>
        </authorList>
    </citation>
    <scope>IDENTIFICATION</scope>
</reference>
<dbReference type="Pfam" id="PF00429">
    <property type="entry name" value="TLV_coat"/>
    <property type="match status" value="1"/>
</dbReference>
<dbReference type="Proteomes" id="UP000007754">
    <property type="component" value="Unplaced"/>
</dbReference>
<dbReference type="OMA" id="CHSNDEL"/>
<dbReference type="OrthoDB" id="9633697at2759"/>
<organism evidence="3 4">
    <name type="scientific">Taeniopygia guttata</name>
    <name type="common">Zebra finch</name>
    <name type="synonym">Poephila guttata</name>
    <dbReference type="NCBI Taxonomy" id="59729"/>
    <lineage>
        <taxon>Eukaryota</taxon>
        <taxon>Metazoa</taxon>
        <taxon>Chordata</taxon>
        <taxon>Craniata</taxon>
        <taxon>Vertebrata</taxon>
        <taxon>Euteleostomi</taxon>
        <taxon>Archelosauria</taxon>
        <taxon>Archosauria</taxon>
        <taxon>Dinosauria</taxon>
        <taxon>Saurischia</taxon>
        <taxon>Theropoda</taxon>
        <taxon>Coelurosauria</taxon>
        <taxon>Aves</taxon>
        <taxon>Neognathae</taxon>
        <taxon>Neoaves</taxon>
        <taxon>Telluraves</taxon>
        <taxon>Australaves</taxon>
        <taxon>Passeriformes</taxon>
        <taxon>Passeroidea</taxon>
        <taxon>Estrildidae</taxon>
        <taxon>Estrildinae</taxon>
        <taxon>Taeniopygia</taxon>
    </lineage>
</organism>
<dbReference type="InterPro" id="IPR018154">
    <property type="entry name" value="TLV/ENV_coat_polyprotein"/>
</dbReference>
<feature type="compositionally biased region" description="Polar residues" evidence="1">
    <location>
        <begin position="24"/>
        <end position="37"/>
    </location>
</feature>
<dbReference type="Ensembl" id="ENSTGUT00000044932.1">
    <property type="protein sequence ID" value="ENSTGUP00000026470.1"/>
    <property type="gene ID" value="ENSTGUG00000027033.1"/>
</dbReference>
<feature type="transmembrane region" description="Helical" evidence="2">
    <location>
        <begin position="604"/>
        <end position="630"/>
    </location>
</feature>